<keyword evidence="1" id="KW-1133">Transmembrane helix</keyword>
<dbReference type="RefSeq" id="WP_118956304.1">
    <property type="nucleotide sequence ID" value="NZ_QHCR01000005.1"/>
</dbReference>
<proteinExistence type="predicted"/>
<feature type="transmembrane region" description="Helical" evidence="1">
    <location>
        <begin position="101"/>
        <end position="123"/>
    </location>
</feature>
<evidence type="ECO:0000313" key="3">
    <source>
        <dbReference type="Proteomes" id="UP000285569"/>
    </source>
</evidence>
<keyword evidence="3" id="KW-1185">Reference proteome</keyword>
<dbReference type="EMBL" id="QHCR01000005">
    <property type="protein sequence ID" value="RHX79620.1"/>
    <property type="molecule type" value="Genomic_DNA"/>
</dbReference>
<gene>
    <name evidence="2" type="ORF">DLM77_12115</name>
</gene>
<feature type="transmembrane region" description="Helical" evidence="1">
    <location>
        <begin position="38"/>
        <end position="61"/>
    </location>
</feature>
<evidence type="ECO:0000313" key="2">
    <source>
        <dbReference type="EMBL" id="RHX79620.1"/>
    </source>
</evidence>
<evidence type="ECO:0000256" key="1">
    <source>
        <dbReference type="SAM" id="Phobius"/>
    </source>
</evidence>
<dbReference type="Proteomes" id="UP000285569">
    <property type="component" value="Unassembled WGS sequence"/>
</dbReference>
<keyword evidence="1" id="KW-0812">Transmembrane</keyword>
<comment type="caution">
    <text evidence="2">The sequence shown here is derived from an EMBL/GenBank/DDBJ whole genome shotgun (WGS) entry which is preliminary data.</text>
</comment>
<keyword evidence="1" id="KW-0472">Membrane</keyword>
<protein>
    <recommendedName>
        <fullName evidence="4">Lipoprotein</fullName>
    </recommendedName>
</protein>
<name>A0ABX9M2C6_9LEPT</name>
<accession>A0ABX9M2C6</accession>
<reference evidence="2 3" key="2">
    <citation type="journal article" date="2020" name="Int. J. Syst. Evol. Microbiol.">
        <title>Leptospira yasudae sp. nov. and Leptospira stimsonii sp. nov., two new species of the pathogenic group isolated from environmental sources.</title>
        <authorList>
            <person name="Casanovas-Massana A."/>
            <person name="Hamond C."/>
            <person name="Santos L.A."/>
            <person name="de Oliveira D."/>
            <person name="Hacker K.P."/>
            <person name="Balassiano I."/>
            <person name="Costa F."/>
            <person name="Medeiros M.A."/>
            <person name="Reis M.G."/>
            <person name="Ko A.I."/>
            <person name="Wunder E.A."/>
        </authorList>
    </citation>
    <scope>NUCLEOTIDE SEQUENCE [LARGE SCALE GENOMIC DNA]</scope>
    <source>
        <strain evidence="2 3">B21</strain>
    </source>
</reference>
<organism evidence="2 3">
    <name type="scientific">Leptospira yasudae</name>
    <dbReference type="NCBI Taxonomy" id="2202201"/>
    <lineage>
        <taxon>Bacteria</taxon>
        <taxon>Pseudomonadati</taxon>
        <taxon>Spirochaetota</taxon>
        <taxon>Spirochaetia</taxon>
        <taxon>Leptospirales</taxon>
        <taxon>Leptospiraceae</taxon>
        <taxon>Leptospira</taxon>
    </lineage>
</organism>
<sequence length="130" mass="14428">MKQYLIRILAYGFLVWLIPFTVAIPFHTPDGQLLTDIFLFKSVMILVGNLTGCILIVALALKITGKKFSILLTTGLIWLAINWGLDFLILIPMSKMSVGDYFIKIGLGYLTMVIIPSAIGYVADRSTNTN</sequence>
<feature type="transmembrane region" description="Helical" evidence="1">
    <location>
        <begin position="68"/>
        <end position="89"/>
    </location>
</feature>
<evidence type="ECO:0008006" key="4">
    <source>
        <dbReference type="Google" id="ProtNLM"/>
    </source>
</evidence>
<feature type="transmembrane region" description="Helical" evidence="1">
    <location>
        <begin position="5"/>
        <end position="26"/>
    </location>
</feature>
<reference evidence="3" key="1">
    <citation type="submission" date="2018-05" db="EMBL/GenBank/DDBJ databases">
        <title>Leptospira yasudae sp. nov. and Leptospira stimsonii sp. nov., two pathogenic species of the genus Leptospira isolated from environmental sources.</title>
        <authorList>
            <person name="Casanovas-Massana A."/>
            <person name="Hamond C."/>
            <person name="Santos L.A."/>
            <person name="Hacker K.P."/>
            <person name="Balassiano I."/>
            <person name="Medeiros M.A."/>
            <person name="Reis M.G."/>
            <person name="Ko A.I."/>
            <person name="Wunder E.A."/>
        </authorList>
    </citation>
    <scope>NUCLEOTIDE SEQUENCE [LARGE SCALE GENOMIC DNA]</scope>
    <source>
        <strain evidence="3">B21</strain>
    </source>
</reference>